<sequence>MQKEAVQCPHLEQLLASESQDDASAIVKRFRDVVAWSVSYDRNSSNMAKRRKLSNRPACDTCRAPLARPVACLHCPFSGCWHQGHVRTHLKRTGHRFCVDPSTGSLYCFACDDFVYNSMAEMMFMENSSDEGPRHLPALPNGTPSKRARLWVPSTRDEDAMLTSPSVMCESRRGLLNLGQTCFMNAVLQSFVHNPFLRNYFLGDKHDKRICLKDACTSCEMDNLFTEIYSEDSLPYGPIGFLVTTWRGSSELAGYAQQDAHEFFISTLNQIHSSSPEASNSAKCRCIVHTTFAGQLQSDVQCGLCGNVTLTVDPMFDISLELRAAGDNTLFDCLRRFTRPERLGTKEYSCEKCGKNAQEASKRMSIRRLPPVLSFQFKRFEQNIADKGAVRKIEASVRFPATLDMTSFTTRAMQQSLSDDNASPPSRLADLPGTYVYDLFAVINHEGQMNNGHYTNFARFGREWYRFDDDKVTHTNLANVLSSAAYMCFYVKRRLDYQDGDRPETAIVSQPTAVDANLSYQTEEQEDEEEEEVEEYEAARMREVEAELLGTL</sequence>
<dbReference type="InterPro" id="IPR050164">
    <property type="entry name" value="Peptidase_C19"/>
</dbReference>
<evidence type="ECO:0000256" key="5">
    <source>
        <dbReference type="RuleBase" id="RU366025"/>
    </source>
</evidence>
<feature type="coiled-coil region" evidence="6">
    <location>
        <begin position="519"/>
        <end position="546"/>
    </location>
</feature>
<organism evidence="9 10">
    <name type="scientific">Schizophyllum amplum</name>
    <dbReference type="NCBI Taxonomy" id="97359"/>
    <lineage>
        <taxon>Eukaryota</taxon>
        <taxon>Fungi</taxon>
        <taxon>Dikarya</taxon>
        <taxon>Basidiomycota</taxon>
        <taxon>Agaricomycotina</taxon>
        <taxon>Agaricomycetes</taxon>
        <taxon>Agaricomycetidae</taxon>
        <taxon>Agaricales</taxon>
        <taxon>Schizophyllaceae</taxon>
        <taxon>Schizophyllum</taxon>
    </lineage>
</organism>
<dbReference type="InterPro" id="IPR038765">
    <property type="entry name" value="Papain-like_cys_pep_sf"/>
</dbReference>
<protein>
    <recommendedName>
        <fullName evidence="5">Ubiquitin carboxyl-terminal hydrolase</fullName>
        <ecNumber evidence="5">3.4.19.12</ecNumber>
    </recommendedName>
</protein>
<feature type="domain" description="UBP-type" evidence="8">
    <location>
        <begin position="43"/>
        <end position="139"/>
    </location>
</feature>
<dbReference type="PROSITE" id="PS50235">
    <property type="entry name" value="USP_3"/>
    <property type="match status" value="1"/>
</dbReference>
<dbReference type="GO" id="GO:0005634">
    <property type="term" value="C:nucleus"/>
    <property type="evidence" value="ECO:0007669"/>
    <property type="project" value="TreeGrafter"/>
</dbReference>
<gene>
    <name evidence="9" type="ORF">BD626DRAFT_547074</name>
</gene>
<dbReference type="PROSITE" id="PS50271">
    <property type="entry name" value="ZF_UBP"/>
    <property type="match status" value="1"/>
</dbReference>
<dbReference type="GO" id="GO:0016579">
    <property type="term" value="P:protein deubiquitination"/>
    <property type="evidence" value="ECO:0007669"/>
    <property type="project" value="InterPro"/>
</dbReference>
<comment type="catalytic activity">
    <reaction evidence="5">
        <text>Thiol-dependent hydrolysis of ester, thioester, amide, peptide and isopeptide bonds formed by the C-terminal Gly of ubiquitin (a 76-residue protein attached to proteins as an intracellular targeting signal).</text>
        <dbReference type="EC" id="3.4.19.12"/>
    </reaction>
</comment>
<dbReference type="EMBL" id="VDMD01000006">
    <property type="protein sequence ID" value="TRM64673.1"/>
    <property type="molecule type" value="Genomic_DNA"/>
</dbReference>
<accession>A0A550CIS9</accession>
<dbReference type="PROSITE" id="PS00973">
    <property type="entry name" value="USP_2"/>
    <property type="match status" value="1"/>
</dbReference>
<keyword evidence="5" id="KW-0645">Protease</keyword>
<dbReference type="PROSITE" id="PS00972">
    <property type="entry name" value="USP_1"/>
    <property type="match status" value="1"/>
</dbReference>
<evidence type="ECO:0000256" key="2">
    <source>
        <dbReference type="ARBA" id="ARBA00022771"/>
    </source>
</evidence>
<dbReference type="SUPFAM" id="SSF57850">
    <property type="entry name" value="RING/U-box"/>
    <property type="match status" value="1"/>
</dbReference>
<comment type="caution">
    <text evidence="9">The sequence shown here is derived from an EMBL/GenBank/DDBJ whole genome shotgun (WGS) entry which is preliminary data.</text>
</comment>
<dbReference type="GO" id="GO:0005829">
    <property type="term" value="C:cytosol"/>
    <property type="evidence" value="ECO:0007669"/>
    <property type="project" value="TreeGrafter"/>
</dbReference>
<evidence type="ECO:0000256" key="1">
    <source>
        <dbReference type="ARBA" id="ARBA00022723"/>
    </source>
</evidence>
<keyword evidence="2 4" id="KW-0863">Zinc-finger</keyword>
<dbReference type="Pfam" id="PF02148">
    <property type="entry name" value="zf-UBP"/>
    <property type="match status" value="1"/>
</dbReference>
<dbReference type="GO" id="GO:0008270">
    <property type="term" value="F:zinc ion binding"/>
    <property type="evidence" value="ECO:0007669"/>
    <property type="project" value="UniProtKB-KW"/>
</dbReference>
<comment type="similarity">
    <text evidence="5">Belongs to the peptidase C19 family.</text>
</comment>
<dbReference type="InterPro" id="IPR001394">
    <property type="entry name" value="Peptidase_C19_UCH"/>
</dbReference>
<proteinExistence type="inferred from homology"/>
<dbReference type="Proteomes" id="UP000320762">
    <property type="component" value="Unassembled WGS sequence"/>
</dbReference>
<dbReference type="Gene3D" id="3.90.70.10">
    <property type="entry name" value="Cysteine proteinases"/>
    <property type="match status" value="1"/>
</dbReference>
<evidence type="ECO:0000313" key="10">
    <source>
        <dbReference type="Proteomes" id="UP000320762"/>
    </source>
</evidence>
<dbReference type="InterPro" id="IPR013083">
    <property type="entry name" value="Znf_RING/FYVE/PHD"/>
</dbReference>
<dbReference type="InterPro" id="IPR001607">
    <property type="entry name" value="Znf_UBP"/>
</dbReference>
<evidence type="ECO:0000256" key="4">
    <source>
        <dbReference type="PROSITE-ProRule" id="PRU00502"/>
    </source>
</evidence>
<evidence type="ECO:0000259" key="8">
    <source>
        <dbReference type="PROSITE" id="PS50271"/>
    </source>
</evidence>
<feature type="domain" description="USP" evidence="7">
    <location>
        <begin position="173"/>
        <end position="493"/>
    </location>
</feature>
<dbReference type="PANTHER" id="PTHR24006:SF937">
    <property type="entry name" value="UBIQUITIN CARBOXYL-TERMINAL HYDROLASE"/>
    <property type="match status" value="1"/>
</dbReference>
<keyword evidence="5" id="KW-0788">Thiol protease</keyword>
<dbReference type="AlphaFoldDB" id="A0A550CIS9"/>
<evidence type="ECO:0000256" key="6">
    <source>
        <dbReference type="SAM" id="Coils"/>
    </source>
</evidence>
<dbReference type="Pfam" id="PF00443">
    <property type="entry name" value="UCH"/>
    <property type="match status" value="1"/>
</dbReference>
<keyword evidence="10" id="KW-1185">Reference proteome</keyword>
<keyword evidence="5" id="KW-0833">Ubl conjugation pathway</keyword>
<keyword evidence="6" id="KW-0175">Coiled coil</keyword>
<evidence type="ECO:0000256" key="3">
    <source>
        <dbReference type="ARBA" id="ARBA00022833"/>
    </source>
</evidence>
<dbReference type="GO" id="GO:0004843">
    <property type="term" value="F:cysteine-type deubiquitinase activity"/>
    <property type="evidence" value="ECO:0007669"/>
    <property type="project" value="UniProtKB-UniRule"/>
</dbReference>
<name>A0A550CIS9_9AGAR</name>
<keyword evidence="1" id="KW-0479">Metal-binding</keyword>
<dbReference type="SUPFAM" id="SSF54001">
    <property type="entry name" value="Cysteine proteinases"/>
    <property type="match status" value="1"/>
</dbReference>
<dbReference type="EC" id="3.4.19.12" evidence="5"/>
<dbReference type="InterPro" id="IPR018200">
    <property type="entry name" value="USP_CS"/>
</dbReference>
<keyword evidence="5" id="KW-0378">Hydrolase</keyword>
<keyword evidence="3" id="KW-0862">Zinc</keyword>
<evidence type="ECO:0000259" key="7">
    <source>
        <dbReference type="PROSITE" id="PS50235"/>
    </source>
</evidence>
<dbReference type="GO" id="GO:0006508">
    <property type="term" value="P:proteolysis"/>
    <property type="evidence" value="ECO:0007669"/>
    <property type="project" value="UniProtKB-KW"/>
</dbReference>
<dbReference type="OrthoDB" id="289038at2759"/>
<dbReference type="InterPro" id="IPR028889">
    <property type="entry name" value="USP"/>
</dbReference>
<dbReference type="STRING" id="97359.A0A550CIS9"/>
<reference evidence="9 10" key="1">
    <citation type="journal article" date="2019" name="New Phytol.">
        <title>Comparative genomics reveals unique wood-decay strategies and fruiting body development in the Schizophyllaceae.</title>
        <authorList>
            <person name="Almasi E."/>
            <person name="Sahu N."/>
            <person name="Krizsan K."/>
            <person name="Balint B."/>
            <person name="Kovacs G.M."/>
            <person name="Kiss B."/>
            <person name="Cseklye J."/>
            <person name="Drula E."/>
            <person name="Henrissat B."/>
            <person name="Nagy I."/>
            <person name="Chovatia M."/>
            <person name="Adam C."/>
            <person name="LaButti K."/>
            <person name="Lipzen A."/>
            <person name="Riley R."/>
            <person name="Grigoriev I.V."/>
            <person name="Nagy L.G."/>
        </authorList>
    </citation>
    <scope>NUCLEOTIDE SEQUENCE [LARGE SCALE GENOMIC DNA]</scope>
    <source>
        <strain evidence="9 10">NL-1724</strain>
    </source>
</reference>
<dbReference type="PANTHER" id="PTHR24006">
    <property type="entry name" value="UBIQUITIN CARBOXYL-TERMINAL HYDROLASE"/>
    <property type="match status" value="1"/>
</dbReference>
<evidence type="ECO:0000313" key="9">
    <source>
        <dbReference type="EMBL" id="TRM64673.1"/>
    </source>
</evidence>
<dbReference type="Gene3D" id="3.30.40.10">
    <property type="entry name" value="Zinc/RING finger domain, C3HC4 (zinc finger)"/>
    <property type="match status" value="1"/>
</dbReference>